<dbReference type="PROSITE" id="PS50279">
    <property type="entry name" value="BPTI_KUNITZ_2"/>
    <property type="match status" value="1"/>
</dbReference>
<protein>
    <recommendedName>
        <fullName evidence="2">BPTI/Kunitz inhibitor domain-containing protein</fullName>
    </recommendedName>
</protein>
<dbReference type="CDD" id="cd22623">
    <property type="entry name" value="Kunitz_HAI1_1-like"/>
    <property type="match status" value="1"/>
</dbReference>
<dbReference type="Ensembl" id="ENSLCAT00010039828.1">
    <property type="protein sequence ID" value="ENSLCAP00010038909.1"/>
    <property type="gene ID" value="ENSLCAG00010018203.1"/>
</dbReference>
<dbReference type="InParanoid" id="A0A4W6EIL6"/>
<dbReference type="InterPro" id="IPR002223">
    <property type="entry name" value="Kunitz_BPTI"/>
</dbReference>
<evidence type="ECO:0000259" key="2">
    <source>
        <dbReference type="PROSITE" id="PS50279"/>
    </source>
</evidence>
<feature type="domain" description="BPTI/Kunitz inhibitor" evidence="2">
    <location>
        <begin position="15"/>
        <end position="65"/>
    </location>
</feature>
<dbReference type="GO" id="GO:0008544">
    <property type="term" value="P:epidermis development"/>
    <property type="evidence" value="ECO:0007669"/>
    <property type="project" value="TreeGrafter"/>
</dbReference>
<dbReference type="GO" id="GO:0030198">
    <property type="term" value="P:extracellular matrix organization"/>
    <property type="evidence" value="ECO:0007669"/>
    <property type="project" value="TreeGrafter"/>
</dbReference>
<keyword evidence="1" id="KW-1015">Disulfide bond</keyword>
<dbReference type="Proteomes" id="UP000314980">
    <property type="component" value="Unassembled WGS sequence"/>
</dbReference>
<reference evidence="3" key="3">
    <citation type="submission" date="2025-09" db="UniProtKB">
        <authorList>
            <consortium name="Ensembl"/>
        </authorList>
    </citation>
    <scope>IDENTIFICATION</scope>
</reference>
<dbReference type="PRINTS" id="PR00759">
    <property type="entry name" value="BASICPTASE"/>
</dbReference>
<dbReference type="InterPro" id="IPR036880">
    <property type="entry name" value="Kunitz_BPTI_sf"/>
</dbReference>
<dbReference type="Pfam" id="PF00014">
    <property type="entry name" value="Kunitz_BPTI"/>
    <property type="match status" value="1"/>
</dbReference>
<keyword evidence="4" id="KW-1185">Reference proteome</keyword>
<dbReference type="GeneTree" id="ENSGT01060000248856"/>
<dbReference type="Gene3D" id="4.10.410.10">
    <property type="entry name" value="Pancreatic trypsin inhibitor Kunitz domain"/>
    <property type="match status" value="1"/>
</dbReference>
<dbReference type="InterPro" id="IPR020901">
    <property type="entry name" value="Prtase_inh_Kunz-CS"/>
</dbReference>
<evidence type="ECO:0000313" key="3">
    <source>
        <dbReference type="Ensembl" id="ENSLCAP00010038909.1"/>
    </source>
</evidence>
<reference evidence="4" key="1">
    <citation type="submission" date="2015-09" db="EMBL/GenBank/DDBJ databases">
        <authorList>
            <person name="Sai Rama Sridatta P."/>
        </authorList>
    </citation>
    <scope>NUCLEOTIDE SEQUENCE [LARGE SCALE GENOMIC DNA]</scope>
</reference>
<dbReference type="AlphaFoldDB" id="A0A4W6EIL6"/>
<dbReference type="GO" id="GO:0060429">
    <property type="term" value="P:epithelium development"/>
    <property type="evidence" value="ECO:0007669"/>
    <property type="project" value="TreeGrafter"/>
</dbReference>
<dbReference type="GO" id="GO:0005886">
    <property type="term" value="C:plasma membrane"/>
    <property type="evidence" value="ECO:0007669"/>
    <property type="project" value="TreeGrafter"/>
</dbReference>
<reference evidence="3" key="2">
    <citation type="submission" date="2025-08" db="UniProtKB">
        <authorList>
            <consortium name="Ensembl"/>
        </authorList>
    </citation>
    <scope>IDENTIFICATION</scope>
</reference>
<name>A0A4W6EIL6_LATCA</name>
<dbReference type="PROSITE" id="PS00280">
    <property type="entry name" value="BPTI_KUNITZ_1"/>
    <property type="match status" value="1"/>
</dbReference>
<evidence type="ECO:0000256" key="1">
    <source>
        <dbReference type="ARBA" id="ARBA00023157"/>
    </source>
</evidence>
<dbReference type="SMART" id="SM00131">
    <property type="entry name" value="KU"/>
    <property type="match status" value="1"/>
</dbReference>
<dbReference type="PANTHER" id="PTHR46750:SF1">
    <property type="entry name" value="KUNITZ-TYPE PROTEASE INHIBITOR 1"/>
    <property type="match status" value="1"/>
</dbReference>
<proteinExistence type="predicted"/>
<dbReference type="PANTHER" id="PTHR46750">
    <property type="entry name" value="KUNITZ-TYPE PROTEASE INHIBITOR 1"/>
    <property type="match status" value="1"/>
</dbReference>
<dbReference type="FunFam" id="4.10.410.10:FF:000006">
    <property type="entry name" value="Serine peptidase inhibitor, Kunitz type 1"/>
    <property type="match status" value="1"/>
</dbReference>
<organism evidence="3 4">
    <name type="scientific">Lates calcarifer</name>
    <name type="common">Barramundi</name>
    <name type="synonym">Holocentrus calcarifer</name>
    <dbReference type="NCBI Taxonomy" id="8187"/>
    <lineage>
        <taxon>Eukaryota</taxon>
        <taxon>Metazoa</taxon>
        <taxon>Chordata</taxon>
        <taxon>Craniata</taxon>
        <taxon>Vertebrata</taxon>
        <taxon>Euteleostomi</taxon>
        <taxon>Actinopterygii</taxon>
        <taxon>Neopterygii</taxon>
        <taxon>Teleostei</taxon>
        <taxon>Neoteleostei</taxon>
        <taxon>Acanthomorphata</taxon>
        <taxon>Carangaria</taxon>
        <taxon>Carangaria incertae sedis</taxon>
        <taxon>Centropomidae</taxon>
        <taxon>Lates</taxon>
    </lineage>
</organism>
<accession>A0A4W6EIL6</accession>
<dbReference type="SUPFAM" id="SSF57362">
    <property type="entry name" value="BPTI-like"/>
    <property type="match status" value="1"/>
</dbReference>
<sequence>TVRADLRSELRNSYCLAPVKVGPCRAVFPRWRYDVAAGTCVKFVYGGCKPNNNNYLTEDKCLSACRGVTGNL</sequence>
<dbReference type="GO" id="GO:0004867">
    <property type="term" value="F:serine-type endopeptidase inhibitor activity"/>
    <property type="evidence" value="ECO:0007669"/>
    <property type="project" value="InterPro"/>
</dbReference>
<evidence type="ECO:0000313" key="4">
    <source>
        <dbReference type="Proteomes" id="UP000314980"/>
    </source>
</evidence>